<dbReference type="PROSITE" id="PS50949">
    <property type="entry name" value="HTH_GNTR"/>
    <property type="match status" value="1"/>
</dbReference>
<feature type="domain" description="HTH gntR-type" evidence="6">
    <location>
        <begin position="43"/>
        <end position="111"/>
    </location>
</feature>
<feature type="compositionally biased region" description="Pro residues" evidence="5">
    <location>
        <begin position="114"/>
        <end position="123"/>
    </location>
</feature>
<accession>A0A4D4K5Q1</accession>
<protein>
    <recommendedName>
        <fullName evidence="6">HTH gntR-type domain-containing protein</fullName>
    </recommendedName>
</protein>
<dbReference type="CDD" id="cd07377">
    <property type="entry name" value="WHTH_GntR"/>
    <property type="match status" value="1"/>
</dbReference>
<reference evidence="7 8" key="1">
    <citation type="journal article" date="2020" name="Int. J. Syst. Evol. Microbiol.">
        <title>Reclassification of Streptomyces castelarensis and Streptomyces sporoclivatus as later heterotypic synonyms of Streptomyces antimycoticus.</title>
        <authorList>
            <person name="Komaki H."/>
            <person name="Tamura T."/>
        </authorList>
    </citation>
    <scope>NUCLEOTIDE SEQUENCE [LARGE SCALE GENOMIC DNA]</scope>
    <source>
        <strain evidence="7 8">NBRC 12839</strain>
    </source>
</reference>
<evidence type="ECO:0000256" key="5">
    <source>
        <dbReference type="SAM" id="MobiDB-lite"/>
    </source>
</evidence>
<evidence type="ECO:0000256" key="2">
    <source>
        <dbReference type="ARBA" id="ARBA00023015"/>
    </source>
</evidence>
<dbReference type="InterPro" id="IPR036388">
    <property type="entry name" value="WH-like_DNA-bd_sf"/>
</dbReference>
<dbReference type="AlphaFoldDB" id="A0A4D4K5Q1"/>
<dbReference type="PANTHER" id="PTHR46577:SF1">
    <property type="entry name" value="HTH-TYPE TRANSCRIPTIONAL REGULATORY PROTEIN GABR"/>
    <property type="match status" value="1"/>
</dbReference>
<sequence length="237" mass="24716">MADSWATRRGDPGQRTDSSGQRTDGRGGLGTDLHLDLPPGGGSGVRVALIRALRDAARSGRLAPGTRLPSSRSLATDLGIARNTVADAYGELVAEGWLTARQGSGTRVAERVVPPEPAPPRTPPAAAAAATRPTYDLRPGEPDVSAFPRTAWLSAARRALIAAPNDAFGYGHPPDGPSCGGSWPTIWRAPAGCGPRPNGSWSARGSSRGWPCSARCGRRPDTVRWRWSPTGSTPTGT</sequence>
<evidence type="ECO:0000256" key="4">
    <source>
        <dbReference type="ARBA" id="ARBA00023163"/>
    </source>
</evidence>
<proteinExistence type="predicted"/>
<dbReference type="GO" id="GO:0003700">
    <property type="term" value="F:DNA-binding transcription factor activity"/>
    <property type="evidence" value="ECO:0007669"/>
    <property type="project" value="InterPro"/>
</dbReference>
<dbReference type="EMBL" id="BJHV01000001">
    <property type="protein sequence ID" value="GDY43442.1"/>
    <property type="molecule type" value="Genomic_DNA"/>
</dbReference>
<feature type="region of interest" description="Disordered" evidence="5">
    <location>
        <begin position="111"/>
        <end position="142"/>
    </location>
</feature>
<dbReference type="Gene3D" id="1.10.10.10">
    <property type="entry name" value="Winged helix-like DNA-binding domain superfamily/Winged helix DNA-binding domain"/>
    <property type="match status" value="1"/>
</dbReference>
<gene>
    <name evidence="7" type="ORF">SANT12839_043240</name>
</gene>
<organism evidence="7 8">
    <name type="scientific">Streptomyces antimycoticus</name>
    <dbReference type="NCBI Taxonomy" id="68175"/>
    <lineage>
        <taxon>Bacteria</taxon>
        <taxon>Bacillati</taxon>
        <taxon>Actinomycetota</taxon>
        <taxon>Actinomycetes</taxon>
        <taxon>Kitasatosporales</taxon>
        <taxon>Streptomycetaceae</taxon>
        <taxon>Streptomyces</taxon>
        <taxon>Streptomyces violaceusniger group</taxon>
    </lineage>
</organism>
<dbReference type="PRINTS" id="PR00035">
    <property type="entry name" value="HTHGNTR"/>
</dbReference>
<feature type="compositionally biased region" description="Low complexity" evidence="5">
    <location>
        <begin position="124"/>
        <end position="134"/>
    </location>
</feature>
<dbReference type="Pfam" id="PF00392">
    <property type="entry name" value="GntR"/>
    <property type="match status" value="1"/>
</dbReference>
<dbReference type="InterPro" id="IPR036390">
    <property type="entry name" value="WH_DNA-bd_sf"/>
</dbReference>
<feature type="compositionally biased region" description="Basic and acidic residues" evidence="5">
    <location>
        <begin position="1"/>
        <end position="14"/>
    </location>
</feature>
<dbReference type="Proteomes" id="UP000299290">
    <property type="component" value="Unassembled WGS sequence"/>
</dbReference>
<keyword evidence="2" id="KW-0805">Transcription regulation</keyword>
<dbReference type="GO" id="GO:0003677">
    <property type="term" value="F:DNA binding"/>
    <property type="evidence" value="ECO:0007669"/>
    <property type="project" value="UniProtKB-KW"/>
</dbReference>
<keyword evidence="8" id="KW-1185">Reference proteome</keyword>
<keyword evidence="1" id="KW-0663">Pyridoxal phosphate</keyword>
<keyword evidence="3" id="KW-0238">DNA-binding</keyword>
<name>A0A4D4K5Q1_9ACTN</name>
<evidence type="ECO:0000256" key="1">
    <source>
        <dbReference type="ARBA" id="ARBA00022898"/>
    </source>
</evidence>
<keyword evidence="4" id="KW-0804">Transcription</keyword>
<evidence type="ECO:0000313" key="7">
    <source>
        <dbReference type="EMBL" id="GDY43442.1"/>
    </source>
</evidence>
<dbReference type="SMART" id="SM00345">
    <property type="entry name" value="HTH_GNTR"/>
    <property type="match status" value="1"/>
</dbReference>
<feature type="region of interest" description="Disordered" evidence="5">
    <location>
        <begin position="1"/>
        <end position="41"/>
    </location>
</feature>
<dbReference type="PANTHER" id="PTHR46577">
    <property type="entry name" value="HTH-TYPE TRANSCRIPTIONAL REGULATORY PROTEIN GABR"/>
    <property type="match status" value="1"/>
</dbReference>
<evidence type="ECO:0000256" key="3">
    <source>
        <dbReference type="ARBA" id="ARBA00023125"/>
    </source>
</evidence>
<dbReference type="SUPFAM" id="SSF46785">
    <property type="entry name" value="Winged helix' DNA-binding domain"/>
    <property type="match status" value="1"/>
</dbReference>
<dbReference type="InterPro" id="IPR051446">
    <property type="entry name" value="HTH_trans_reg/aminotransferase"/>
</dbReference>
<dbReference type="InterPro" id="IPR000524">
    <property type="entry name" value="Tscrpt_reg_HTH_GntR"/>
</dbReference>
<evidence type="ECO:0000313" key="8">
    <source>
        <dbReference type="Proteomes" id="UP000299290"/>
    </source>
</evidence>
<evidence type="ECO:0000259" key="6">
    <source>
        <dbReference type="PROSITE" id="PS50949"/>
    </source>
</evidence>
<comment type="caution">
    <text evidence="7">The sequence shown here is derived from an EMBL/GenBank/DDBJ whole genome shotgun (WGS) entry which is preliminary data.</text>
</comment>